<feature type="non-terminal residue" evidence="10">
    <location>
        <position position="1"/>
    </location>
</feature>
<evidence type="ECO:0000256" key="9">
    <source>
        <dbReference type="RuleBase" id="RU363111"/>
    </source>
</evidence>
<keyword evidence="7 9" id="KW-0472">Membrane</keyword>
<accession>A0A0P7X3Q9</accession>
<dbReference type="GO" id="GO:0015031">
    <property type="term" value="P:protein transport"/>
    <property type="evidence" value="ECO:0007669"/>
    <property type="project" value="UniProtKB-KW"/>
</dbReference>
<keyword evidence="6 9" id="KW-1133">Transmembrane helix</keyword>
<keyword evidence="3 9" id="KW-0813">Transport</keyword>
<dbReference type="Proteomes" id="UP000034805">
    <property type="component" value="Unassembled WGS sequence"/>
</dbReference>
<feature type="transmembrane region" description="Helical" evidence="9">
    <location>
        <begin position="24"/>
        <end position="45"/>
    </location>
</feature>
<evidence type="ECO:0000256" key="1">
    <source>
        <dbReference type="ARBA" id="ARBA00003566"/>
    </source>
</evidence>
<protein>
    <recommendedName>
        <fullName evidence="9">Vesicle transport protein</fullName>
    </recommendedName>
</protein>
<keyword evidence="5 9" id="KW-0653">Protein transport</keyword>
<comment type="function">
    <text evidence="1 9">May be involved in fusion of retrograde transport vesicles derived from an endocytic compartment with the Golgi complex.</text>
</comment>
<organism evidence="10 11">
    <name type="scientific">Scleropages formosus</name>
    <name type="common">Asian bonytongue</name>
    <name type="synonym">Osteoglossum formosum</name>
    <dbReference type="NCBI Taxonomy" id="113540"/>
    <lineage>
        <taxon>Eukaryota</taxon>
        <taxon>Metazoa</taxon>
        <taxon>Chordata</taxon>
        <taxon>Craniata</taxon>
        <taxon>Vertebrata</taxon>
        <taxon>Euteleostomi</taxon>
        <taxon>Actinopterygii</taxon>
        <taxon>Neopterygii</taxon>
        <taxon>Teleostei</taxon>
        <taxon>Osteoglossocephala</taxon>
        <taxon>Osteoglossomorpha</taxon>
        <taxon>Osteoglossiformes</taxon>
        <taxon>Osteoglossidae</taxon>
        <taxon>Scleropages</taxon>
    </lineage>
</organism>
<comment type="caution">
    <text evidence="10">The sequence shown here is derived from an EMBL/GenBank/DDBJ whole genome shotgun (WGS) entry which is preliminary data.</text>
</comment>
<evidence type="ECO:0000256" key="8">
    <source>
        <dbReference type="ARBA" id="ARBA00025800"/>
    </source>
</evidence>
<evidence type="ECO:0000256" key="5">
    <source>
        <dbReference type="ARBA" id="ARBA00022927"/>
    </source>
</evidence>
<dbReference type="EMBL" id="JARO02004351">
    <property type="protein sequence ID" value="KPP68667.1"/>
    <property type="molecule type" value="Genomic_DNA"/>
</dbReference>
<gene>
    <name evidence="10" type="ORF">Z043_112635</name>
</gene>
<comment type="subcellular location">
    <subcellularLocation>
        <location evidence="2 9">Membrane</location>
        <topology evidence="2 9">Multi-pass membrane protein</topology>
    </subcellularLocation>
</comment>
<proteinExistence type="inferred from homology"/>
<dbReference type="GO" id="GO:0012505">
    <property type="term" value="C:endomembrane system"/>
    <property type="evidence" value="ECO:0007669"/>
    <property type="project" value="UniProtKB-ARBA"/>
</dbReference>
<sequence length="98" mass="10844">NPFIRCPQAANEASTLGWGTRVKGFIACFVIGVICSVLGVCLLWVPRIGLVLFIVFYTFGNLASLVSTMFIMGPLKQLKRMCDKTRVFATILMLVRPC</sequence>
<reference evidence="10 11" key="1">
    <citation type="submission" date="2015-08" db="EMBL/GenBank/DDBJ databases">
        <title>The genome of the Asian arowana (Scleropages formosus).</title>
        <authorList>
            <person name="Tan M.H."/>
            <person name="Gan H.M."/>
            <person name="Croft L.J."/>
            <person name="Austin C.M."/>
        </authorList>
    </citation>
    <scope>NUCLEOTIDE SEQUENCE [LARGE SCALE GENOMIC DNA]</scope>
    <source>
        <strain evidence="10">Aro1</strain>
    </source>
</reference>
<dbReference type="STRING" id="113540.ENSSFOP00015005843"/>
<evidence type="ECO:0000256" key="2">
    <source>
        <dbReference type="ARBA" id="ARBA00004141"/>
    </source>
</evidence>
<dbReference type="PANTHER" id="PTHR23137:SF1">
    <property type="entry name" value="VESICLE TRANSPORT PROTEIN SFT2B"/>
    <property type="match status" value="1"/>
</dbReference>
<dbReference type="Pfam" id="PF04178">
    <property type="entry name" value="Got1"/>
    <property type="match status" value="1"/>
</dbReference>
<evidence type="ECO:0000313" key="10">
    <source>
        <dbReference type="EMBL" id="KPP68667.1"/>
    </source>
</evidence>
<dbReference type="GO" id="GO:0016192">
    <property type="term" value="P:vesicle-mediated transport"/>
    <property type="evidence" value="ECO:0007669"/>
    <property type="project" value="InterPro"/>
</dbReference>
<dbReference type="PANTHER" id="PTHR23137">
    <property type="entry name" value="VESICLE TRANSPORT PROTEIN-RELATED"/>
    <property type="match status" value="1"/>
</dbReference>
<evidence type="ECO:0000256" key="7">
    <source>
        <dbReference type="ARBA" id="ARBA00023136"/>
    </source>
</evidence>
<evidence type="ECO:0000256" key="4">
    <source>
        <dbReference type="ARBA" id="ARBA00022692"/>
    </source>
</evidence>
<name>A0A0P7X3Q9_SCLFO</name>
<comment type="caution">
    <text evidence="9">Lacks conserved residue(s) required for the propagation of feature annotation.</text>
</comment>
<dbReference type="InterPro" id="IPR007305">
    <property type="entry name" value="Vesicle_transpt_Got1/SFT2"/>
</dbReference>
<comment type="similarity">
    <text evidence="8 9">Belongs to the SFT2 family.</text>
</comment>
<dbReference type="AlphaFoldDB" id="A0A0P7X3Q9"/>
<evidence type="ECO:0000313" key="11">
    <source>
        <dbReference type="Proteomes" id="UP000034805"/>
    </source>
</evidence>
<dbReference type="InterPro" id="IPR011691">
    <property type="entry name" value="Vesicle_transpt_SFT2"/>
</dbReference>
<dbReference type="GO" id="GO:0016020">
    <property type="term" value="C:membrane"/>
    <property type="evidence" value="ECO:0007669"/>
    <property type="project" value="UniProtKB-SubCell"/>
</dbReference>
<dbReference type="GO" id="GO:0005737">
    <property type="term" value="C:cytoplasm"/>
    <property type="evidence" value="ECO:0007669"/>
    <property type="project" value="UniProtKB-ARBA"/>
</dbReference>
<keyword evidence="4 9" id="KW-0812">Transmembrane</keyword>
<evidence type="ECO:0000256" key="6">
    <source>
        <dbReference type="ARBA" id="ARBA00022989"/>
    </source>
</evidence>
<evidence type="ECO:0000256" key="3">
    <source>
        <dbReference type="ARBA" id="ARBA00022448"/>
    </source>
</evidence>
<feature type="transmembrane region" description="Helical" evidence="9">
    <location>
        <begin position="51"/>
        <end position="71"/>
    </location>
</feature>